<dbReference type="SUPFAM" id="SSF103657">
    <property type="entry name" value="BAR/IMD domain-like"/>
    <property type="match status" value="1"/>
</dbReference>
<dbReference type="Pfam" id="PF14604">
    <property type="entry name" value="SH3_9"/>
    <property type="match status" value="1"/>
</dbReference>
<organism evidence="5 6">
    <name type="scientific">Tripterygium wilfordii</name>
    <name type="common">Thunder God vine</name>
    <dbReference type="NCBI Taxonomy" id="458696"/>
    <lineage>
        <taxon>Eukaryota</taxon>
        <taxon>Viridiplantae</taxon>
        <taxon>Streptophyta</taxon>
        <taxon>Embryophyta</taxon>
        <taxon>Tracheophyta</taxon>
        <taxon>Spermatophyta</taxon>
        <taxon>Magnoliopsida</taxon>
        <taxon>eudicotyledons</taxon>
        <taxon>Gunneridae</taxon>
        <taxon>Pentapetalae</taxon>
        <taxon>rosids</taxon>
        <taxon>fabids</taxon>
        <taxon>Celastrales</taxon>
        <taxon>Celastraceae</taxon>
        <taxon>Tripterygium</taxon>
    </lineage>
</organism>
<dbReference type="InParanoid" id="A0A7J7DRX8"/>
<dbReference type="FunCoup" id="A0A7J7DRX8">
    <property type="interactions" value="2213"/>
</dbReference>
<evidence type="ECO:0000313" key="6">
    <source>
        <dbReference type="Proteomes" id="UP000593562"/>
    </source>
</evidence>
<feature type="coiled-coil region" evidence="3">
    <location>
        <begin position="145"/>
        <end position="209"/>
    </location>
</feature>
<dbReference type="SMART" id="SM00326">
    <property type="entry name" value="SH3"/>
    <property type="match status" value="1"/>
</dbReference>
<keyword evidence="6" id="KW-1185">Reference proteome</keyword>
<dbReference type="EMBL" id="JAAARO010000004">
    <property type="protein sequence ID" value="KAF5749120.1"/>
    <property type="molecule type" value="Genomic_DNA"/>
</dbReference>
<evidence type="ECO:0000256" key="2">
    <source>
        <dbReference type="PROSITE-ProRule" id="PRU00192"/>
    </source>
</evidence>
<keyword evidence="1 2" id="KW-0728">SH3 domain</keyword>
<dbReference type="PANTHER" id="PTHR14167">
    <property type="entry name" value="SH3 DOMAIN-CONTAINING"/>
    <property type="match status" value="1"/>
</dbReference>
<evidence type="ECO:0000313" key="5">
    <source>
        <dbReference type="EMBL" id="KAF5749120.1"/>
    </source>
</evidence>
<feature type="domain" description="SH3" evidence="4">
    <location>
        <begin position="307"/>
        <end position="366"/>
    </location>
</feature>
<dbReference type="InterPro" id="IPR036028">
    <property type="entry name" value="SH3-like_dom_sf"/>
</dbReference>
<comment type="caution">
    <text evidence="5">The sequence shown here is derived from an EMBL/GenBank/DDBJ whole genome shotgun (WGS) entry which is preliminary data.</text>
</comment>
<dbReference type="OrthoDB" id="6019202at2759"/>
<dbReference type="InterPro" id="IPR027267">
    <property type="entry name" value="AH/BAR_dom_sf"/>
</dbReference>
<protein>
    <submittedName>
        <fullName evidence="5">Putative clathrin binding protein</fullName>
    </submittedName>
</protein>
<evidence type="ECO:0000256" key="3">
    <source>
        <dbReference type="SAM" id="Coils"/>
    </source>
</evidence>
<sequence>MEAIRKQASRFREQVAKQQQALLKHLGHFSSEASAVDEAELQCHQQLQTLYNSTRAAKHFQRNIVRGIEGYISISAKKMDIARKLAEDCCKYGAENLNSDNCIARTTLDFGTSHGLMENERETLLGILRDQVSEPLRALITGAPLEDARHLVHRYDRLRQEVEAQAAEVLRRRSKTKESDVTPESCLKLRNAEERLTELKSTMKALGRETTDAMLSVEDQQQQTTFERLFAMVDAERSYHQHVLTLLDKLYDEMSLEEQSIQSSSVLVSAQKDVNTPTAHQDVISNEPDDPAHINQPDEPAHINQPSTYFIAKVVHPFDAQTEGELSLSVDDYVVVRQVAATGWSEGEFKGNAGWFPSAYVVRQDIAPARKLVDESSSP</sequence>
<keyword evidence="3" id="KW-0175">Coiled coil</keyword>
<dbReference type="Gene3D" id="1.20.1270.60">
    <property type="entry name" value="Arfaptin homology (AH) domain/BAR domain"/>
    <property type="match status" value="1"/>
</dbReference>
<reference evidence="5 6" key="1">
    <citation type="journal article" date="2020" name="Nat. Commun.">
        <title>Genome of Tripterygium wilfordii and identification of cytochrome P450 involved in triptolide biosynthesis.</title>
        <authorList>
            <person name="Tu L."/>
            <person name="Su P."/>
            <person name="Zhang Z."/>
            <person name="Gao L."/>
            <person name="Wang J."/>
            <person name="Hu T."/>
            <person name="Zhou J."/>
            <person name="Zhang Y."/>
            <person name="Zhao Y."/>
            <person name="Liu Y."/>
            <person name="Song Y."/>
            <person name="Tong Y."/>
            <person name="Lu Y."/>
            <person name="Yang J."/>
            <person name="Xu C."/>
            <person name="Jia M."/>
            <person name="Peters R.J."/>
            <person name="Huang L."/>
            <person name="Gao W."/>
        </authorList>
    </citation>
    <scope>NUCLEOTIDE SEQUENCE [LARGE SCALE GENOMIC DNA]</scope>
    <source>
        <strain evidence="6">cv. XIE 37</strain>
        <tissue evidence="5">Leaf</tissue>
    </source>
</reference>
<accession>A0A7J7DRX8</accession>
<dbReference type="PANTHER" id="PTHR14167:SF30">
    <property type="entry name" value="SH3 DOMAIN-CONTAINING PROTEIN 1"/>
    <property type="match status" value="1"/>
</dbReference>
<dbReference type="SUPFAM" id="SSF50044">
    <property type="entry name" value="SH3-domain"/>
    <property type="match status" value="1"/>
</dbReference>
<dbReference type="InterPro" id="IPR050384">
    <property type="entry name" value="Endophilin_SH3RF"/>
</dbReference>
<evidence type="ECO:0000259" key="4">
    <source>
        <dbReference type="PROSITE" id="PS50002"/>
    </source>
</evidence>
<dbReference type="Proteomes" id="UP000593562">
    <property type="component" value="Unassembled WGS sequence"/>
</dbReference>
<dbReference type="PROSITE" id="PS50002">
    <property type="entry name" value="SH3"/>
    <property type="match status" value="1"/>
</dbReference>
<dbReference type="InterPro" id="IPR001452">
    <property type="entry name" value="SH3_domain"/>
</dbReference>
<name>A0A7J7DRX8_TRIWF</name>
<evidence type="ECO:0000256" key="1">
    <source>
        <dbReference type="ARBA" id="ARBA00022443"/>
    </source>
</evidence>
<dbReference type="AlphaFoldDB" id="A0A7J7DRX8"/>
<gene>
    <name evidence="5" type="ORF">HS088_TW04G01083</name>
</gene>
<proteinExistence type="predicted"/>
<dbReference type="Gene3D" id="2.30.30.40">
    <property type="entry name" value="SH3 Domains"/>
    <property type="match status" value="1"/>
</dbReference>